<protein>
    <recommendedName>
        <fullName evidence="1">Rad51-like C-terminal domain-containing protein</fullName>
    </recommendedName>
</protein>
<sequence length="183" mass="20671">NLDEVLFPTGINNDKLIEIVGASSTGKTLLLCQFLAKCILPTQYKEIKINGCNACAIIIDTLGQIQIGKISELMASMIHNAYQNISIIPPVEIVNSIINKSLENLTVIKCCNNDQFQIVLNMLENELLGNEKIALLAIDNIFAYYWQERWEKGILSMDSYVKSLIKLIRTRTSQFKIVTIYTR</sequence>
<dbReference type="PANTHER" id="PTHR46644:SF2">
    <property type="entry name" value="DNA REPAIR PROTEIN XRCC2"/>
    <property type="match status" value="1"/>
</dbReference>
<dbReference type="FunCoup" id="E2BUX1">
    <property type="interactions" value="106"/>
</dbReference>
<keyword evidence="3" id="KW-1185">Reference proteome</keyword>
<reference evidence="2 3" key="1">
    <citation type="journal article" date="2010" name="Science">
        <title>Genomic comparison of the ants Camponotus floridanus and Harpegnathos saltator.</title>
        <authorList>
            <person name="Bonasio R."/>
            <person name="Zhang G."/>
            <person name="Ye C."/>
            <person name="Mutti N.S."/>
            <person name="Fang X."/>
            <person name="Qin N."/>
            <person name="Donahue G."/>
            <person name="Yang P."/>
            <person name="Li Q."/>
            <person name="Li C."/>
            <person name="Zhang P."/>
            <person name="Huang Z."/>
            <person name="Berger S.L."/>
            <person name="Reinberg D."/>
            <person name="Wang J."/>
            <person name="Liebig J."/>
        </authorList>
    </citation>
    <scope>NUCLEOTIDE SEQUENCE [LARGE SCALE GENOMIC DNA]</scope>
    <source>
        <strain evidence="2 3">R22 G/1</strain>
    </source>
</reference>
<dbReference type="GO" id="GO:0042148">
    <property type="term" value="P:DNA strand invasion"/>
    <property type="evidence" value="ECO:0007669"/>
    <property type="project" value="TreeGrafter"/>
</dbReference>
<dbReference type="OMA" id="SEFYWLD"/>
<dbReference type="InParanoid" id="E2BUX1"/>
<proteinExistence type="predicted"/>
<dbReference type="GO" id="GO:0005657">
    <property type="term" value="C:replication fork"/>
    <property type="evidence" value="ECO:0007669"/>
    <property type="project" value="InterPro"/>
</dbReference>
<dbReference type="Pfam" id="PF08423">
    <property type="entry name" value="Rad51"/>
    <property type="match status" value="1"/>
</dbReference>
<dbReference type="InterPro" id="IPR030547">
    <property type="entry name" value="XRCC2"/>
</dbReference>
<gene>
    <name evidence="2" type="ORF">EAI_05647</name>
</gene>
<dbReference type="GO" id="GO:0033063">
    <property type="term" value="C:Rad51B-Rad51C-Rad51D-XRCC2 complex"/>
    <property type="evidence" value="ECO:0007669"/>
    <property type="project" value="InterPro"/>
</dbReference>
<feature type="domain" description="Rad51-like C-terminal" evidence="1">
    <location>
        <begin position="2"/>
        <end position="180"/>
    </location>
</feature>
<dbReference type="Proteomes" id="UP000008237">
    <property type="component" value="Unassembled WGS sequence"/>
</dbReference>
<dbReference type="GO" id="GO:0000400">
    <property type="term" value="F:four-way junction DNA binding"/>
    <property type="evidence" value="ECO:0007669"/>
    <property type="project" value="TreeGrafter"/>
</dbReference>
<dbReference type="STRING" id="610380.E2BUX1"/>
<accession>E2BUX1</accession>
<dbReference type="GO" id="GO:0005813">
    <property type="term" value="C:centrosome"/>
    <property type="evidence" value="ECO:0007669"/>
    <property type="project" value="TreeGrafter"/>
</dbReference>
<dbReference type="EMBL" id="GL450772">
    <property type="protein sequence ID" value="EFN80508.1"/>
    <property type="molecule type" value="Genomic_DNA"/>
</dbReference>
<feature type="non-terminal residue" evidence="2">
    <location>
        <position position="1"/>
    </location>
</feature>
<dbReference type="AlphaFoldDB" id="E2BUX1"/>
<dbReference type="CDD" id="cd19490">
    <property type="entry name" value="XRCC2"/>
    <property type="match status" value="1"/>
</dbReference>
<name>E2BUX1_HARSA</name>
<dbReference type="OrthoDB" id="420422at2759"/>
<organism evidence="3">
    <name type="scientific">Harpegnathos saltator</name>
    <name type="common">Jerdon's jumping ant</name>
    <dbReference type="NCBI Taxonomy" id="610380"/>
    <lineage>
        <taxon>Eukaryota</taxon>
        <taxon>Metazoa</taxon>
        <taxon>Ecdysozoa</taxon>
        <taxon>Arthropoda</taxon>
        <taxon>Hexapoda</taxon>
        <taxon>Insecta</taxon>
        <taxon>Pterygota</taxon>
        <taxon>Neoptera</taxon>
        <taxon>Endopterygota</taxon>
        <taxon>Hymenoptera</taxon>
        <taxon>Apocrita</taxon>
        <taxon>Aculeata</taxon>
        <taxon>Formicoidea</taxon>
        <taxon>Formicidae</taxon>
        <taxon>Ponerinae</taxon>
        <taxon>Ponerini</taxon>
        <taxon>Harpegnathos</taxon>
    </lineage>
</organism>
<dbReference type="SUPFAM" id="SSF52540">
    <property type="entry name" value="P-loop containing nucleoside triphosphate hydrolases"/>
    <property type="match status" value="1"/>
</dbReference>
<dbReference type="InterPro" id="IPR013632">
    <property type="entry name" value="Rad51_C"/>
</dbReference>
<dbReference type="Gene3D" id="3.40.50.300">
    <property type="entry name" value="P-loop containing nucleotide triphosphate hydrolases"/>
    <property type="match status" value="1"/>
</dbReference>
<evidence type="ECO:0000259" key="1">
    <source>
        <dbReference type="Pfam" id="PF08423"/>
    </source>
</evidence>
<feature type="non-terminal residue" evidence="2">
    <location>
        <position position="183"/>
    </location>
</feature>
<evidence type="ECO:0000313" key="2">
    <source>
        <dbReference type="EMBL" id="EFN80508.1"/>
    </source>
</evidence>
<dbReference type="PANTHER" id="PTHR46644">
    <property type="entry name" value="DNA REPAIR PROTEIN XRCC2"/>
    <property type="match status" value="1"/>
</dbReference>
<dbReference type="InterPro" id="IPR027417">
    <property type="entry name" value="P-loop_NTPase"/>
</dbReference>
<dbReference type="GO" id="GO:0000724">
    <property type="term" value="P:double-strand break repair via homologous recombination"/>
    <property type="evidence" value="ECO:0007669"/>
    <property type="project" value="InterPro"/>
</dbReference>
<evidence type="ECO:0000313" key="3">
    <source>
        <dbReference type="Proteomes" id="UP000008237"/>
    </source>
</evidence>